<comment type="similarity">
    <text evidence="1">Belongs to the glycosyl hydrolase 32 family.</text>
</comment>
<keyword evidence="3" id="KW-0326">Glycosidase</keyword>
<dbReference type="PANTHER" id="PTHR42800">
    <property type="entry name" value="EXOINULINASE INUD (AFU_ORTHOLOGUE AFUA_5G00480)"/>
    <property type="match status" value="1"/>
</dbReference>
<organism evidence="5 6">
    <name type="scientific">Trichosporon asahii var. asahii (strain CBS 8904)</name>
    <name type="common">Yeast</name>
    <dbReference type="NCBI Taxonomy" id="1220162"/>
    <lineage>
        <taxon>Eukaryota</taxon>
        <taxon>Fungi</taxon>
        <taxon>Dikarya</taxon>
        <taxon>Basidiomycota</taxon>
        <taxon>Agaricomycotina</taxon>
        <taxon>Tremellomycetes</taxon>
        <taxon>Trichosporonales</taxon>
        <taxon>Trichosporonaceae</taxon>
        <taxon>Trichosporon</taxon>
    </lineage>
</organism>
<reference evidence="5 6" key="1">
    <citation type="journal article" date="2012" name="Eukaryot. Cell">
        <title>Genome sequence of the Trichosporon asahii environmental strain CBS 8904.</title>
        <authorList>
            <person name="Yang R.Y."/>
            <person name="Li H.T."/>
            <person name="Zhu H."/>
            <person name="Zhou G.P."/>
            <person name="Wang M."/>
            <person name="Wang L."/>
        </authorList>
    </citation>
    <scope>NUCLEOTIDE SEQUENCE [LARGE SCALE GENOMIC DNA]</scope>
    <source>
        <strain evidence="5 6">CBS 8904</strain>
    </source>
</reference>
<dbReference type="GO" id="GO:0005987">
    <property type="term" value="P:sucrose catabolic process"/>
    <property type="evidence" value="ECO:0007669"/>
    <property type="project" value="TreeGrafter"/>
</dbReference>
<dbReference type="InParanoid" id="K1VVT8"/>
<name>K1VVT8_TRIAC</name>
<dbReference type="InterPro" id="IPR013148">
    <property type="entry name" value="Glyco_hydro_32_N"/>
</dbReference>
<dbReference type="PANTHER" id="PTHR42800:SF3">
    <property type="entry name" value="GLYCOSYL HYDROLASE FAMILY 32 N-TERMINAL DOMAIN-CONTAINING PROTEIN"/>
    <property type="match status" value="1"/>
</dbReference>
<dbReference type="EMBL" id="AMBO01000213">
    <property type="protein sequence ID" value="EKD04661.1"/>
    <property type="molecule type" value="Genomic_DNA"/>
</dbReference>
<dbReference type="GO" id="GO:0004575">
    <property type="term" value="F:sucrose alpha-glucosidase activity"/>
    <property type="evidence" value="ECO:0007669"/>
    <property type="project" value="TreeGrafter"/>
</dbReference>
<evidence type="ECO:0000259" key="4">
    <source>
        <dbReference type="Pfam" id="PF00251"/>
    </source>
</evidence>
<proteinExistence type="inferred from homology"/>
<evidence type="ECO:0000313" key="5">
    <source>
        <dbReference type="EMBL" id="EKD04661.1"/>
    </source>
</evidence>
<sequence>MPISTEQISAPPTRKWCTGSDDWLVGGNVEALPENALFGKWRPKAHIISPNSWMNDVCDTQGQRRAALPCVVPVSPWTWGPPSQASCVSPDGVHWRDIGAGPLNPTVLAPDAANGGPLAIFDGTVVPGVTYRIFTAVNHLPIGWTLPFVPTSEVQNLAWTTDQGQSWNVFEGNPVIGSPSREILDTLAGVQGDYNVSSDPSVVFTDPRAIYMAVAGGNRKMGSPALMLYRNTAGSIANWEDLGVLFMPTGGIKASPWASNVGHNFELFVKKVEGVVPHSDDEGHWMGVDGTYVTLGTRLAAELVEAFTTKDKLIFTGTNVANGISPQPQCQQYYVDVGCCFTNRKGTFSLDVLATPDGAEYTRIIYDRGAASRPNQVEHDSGAGRPRHLR</sequence>
<comment type="caution">
    <text evidence="5">The sequence shown here is derived from an EMBL/GenBank/DDBJ whole genome shotgun (WGS) entry which is preliminary data.</text>
</comment>
<dbReference type="HOGENOM" id="CLU_708207_0_0_1"/>
<dbReference type="eggNOG" id="ENOG502R5N9">
    <property type="taxonomic scope" value="Eukaryota"/>
</dbReference>
<evidence type="ECO:0000256" key="2">
    <source>
        <dbReference type="ARBA" id="ARBA00022801"/>
    </source>
</evidence>
<protein>
    <submittedName>
        <fullName evidence="5">Fructosyltransferase</fullName>
    </submittedName>
</protein>
<feature type="domain" description="Glycosyl hydrolase family 32 N-terminal" evidence="4">
    <location>
        <begin position="79"/>
        <end position="244"/>
    </location>
</feature>
<keyword evidence="2" id="KW-0378">Hydrolase</keyword>
<dbReference type="SUPFAM" id="SSF75005">
    <property type="entry name" value="Arabinanase/levansucrase/invertase"/>
    <property type="match status" value="1"/>
</dbReference>
<dbReference type="GO" id="GO:0005737">
    <property type="term" value="C:cytoplasm"/>
    <property type="evidence" value="ECO:0007669"/>
    <property type="project" value="TreeGrafter"/>
</dbReference>
<evidence type="ECO:0000256" key="1">
    <source>
        <dbReference type="ARBA" id="ARBA00009902"/>
    </source>
</evidence>
<dbReference type="Pfam" id="PF00251">
    <property type="entry name" value="Glyco_hydro_32N"/>
    <property type="match status" value="1"/>
</dbReference>
<dbReference type="Gene3D" id="2.115.10.20">
    <property type="entry name" value="Glycosyl hydrolase domain, family 43"/>
    <property type="match status" value="1"/>
</dbReference>
<gene>
    <name evidence="5" type="ORF">A1Q2_01044</name>
</gene>
<keyword evidence="6" id="KW-1185">Reference proteome</keyword>
<dbReference type="STRING" id="1220162.K1VVT8"/>
<dbReference type="Proteomes" id="UP000006757">
    <property type="component" value="Unassembled WGS sequence"/>
</dbReference>
<evidence type="ECO:0000313" key="6">
    <source>
        <dbReference type="Proteomes" id="UP000006757"/>
    </source>
</evidence>
<dbReference type="AlphaFoldDB" id="K1VVT8"/>
<evidence type="ECO:0000256" key="3">
    <source>
        <dbReference type="ARBA" id="ARBA00023295"/>
    </source>
</evidence>
<keyword evidence="5" id="KW-0808">Transferase</keyword>
<accession>K1VVT8</accession>
<dbReference type="InterPro" id="IPR023296">
    <property type="entry name" value="Glyco_hydro_beta-prop_sf"/>
</dbReference>
<dbReference type="GO" id="GO:0016740">
    <property type="term" value="F:transferase activity"/>
    <property type="evidence" value="ECO:0007669"/>
    <property type="project" value="UniProtKB-KW"/>
</dbReference>